<dbReference type="SUPFAM" id="SSF52402">
    <property type="entry name" value="Adenine nucleotide alpha hydrolases-like"/>
    <property type="match status" value="2"/>
</dbReference>
<dbReference type="RefSeq" id="WP_084061256.1">
    <property type="nucleotide sequence ID" value="NZ_FWXO01000002.1"/>
</dbReference>
<gene>
    <name evidence="3" type="ORF">SAMN05660703_1926</name>
</gene>
<dbReference type="PRINTS" id="PR01438">
    <property type="entry name" value="UNVRSLSTRESS"/>
</dbReference>
<dbReference type="AlphaFoldDB" id="A0A1W2AA13"/>
<dbReference type="PANTHER" id="PTHR46268:SF6">
    <property type="entry name" value="UNIVERSAL STRESS PROTEIN UP12"/>
    <property type="match status" value="1"/>
</dbReference>
<organism evidence="3 4">
    <name type="scientific">Cellulophaga tyrosinoxydans</name>
    <dbReference type="NCBI Taxonomy" id="504486"/>
    <lineage>
        <taxon>Bacteria</taxon>
        <taxon>Pseudomonadati</taxon>
        <taxon>Bacteroidota</taxon>
        <taxon>Flavobacteriia</taxon>
        <taxon>Flavobacteriales</taxon>
        <taxon>Flavobacteriaceae</taxon>
        <taxon>Cellulophaga</taxon>
    </lineage>
</organism>
<dbReference type="EMBL" id="FWXO01000002">
    <property type="protein sequence ID" value="SMC57517.1"/>
    <property type="molecule type" value="Genomic_DNA"/>
</dbReference>
<sequence>MKNILLPTDFSENSWNAIKYGVNLLKKTYCTFHIIHVSPIISTISGETALVIPPELIEENLLKESNEKLKKLLTRIEHLPINEKHVFKTSAHYGFFIDHIKNAVKSKKIELIIMGTKGATGLKKVTIGSNTGNIITKVKCAVLAVPENVAFKKPKKIGFPTDFLVEYSLRQLLIIKELSLITKAKLHFLYVENKNGDQSHDQLKNKDFLNDYFQEAIANFHIINGKNLDTAIESFIAAEKIDMLVMIAKNLNFLERILFRPTVEEISYHTKIPFLVLHE</sequence>
<proteinExistence type="inferred from homology"/>
<dbReference type="Proteomes" id="UP000192360">
    <property type="component" value="Unassembled WGS sequence"/>
</dbReference>
<dbReference type="InterPro" id="IPR006015">
    <property type="entry name" value="Universal_stress_UspA"/>
</dbReference>
<name>A0A1W2AA13_9FLAO</name>
<accession>A0A1W2AA13</accession>
<dbReference type="InterPro" id="IPR006016">
    <property type="entry name" value="UspA"/>
</dbReference>
<reference evidence="4" key="1">
    <citation type="submission" date="2017-04" db="EMBL/GenBank/DDBJ databases">
        <authorList>
            <person name="Varghese N."/>
            <person name="Submissions S."/>
        </authorList>
    </citation>
    <scope>NUCLEOTIDE SEQUENCE [LARGE SCALE GENOMIC DNA]</scope>
    <source>
        <strain evidence="4">DSM 21164</strain>
    </source>
</reference>
<evidence type="ECO:0000313" key="4">
    <source>
        <dbReference type="Proteomes" id="UP000192360"/>
    </source>
</evidence>
<comment type="similarity">
    <text evidence="1">Belongs to the universal stress protein A family.</text>
</comment>
<evidence type="ECO:0000259" key="2">
    <source>
        <dbReference type="Pfam" id="PF00582"/>
    </source>
</evidence>
<dbReference type="Pfam" id="PF00582">
    <property type="entry name" value="Usp"/>
    <property type="match status" value="1"/>
</dbReference>
<dbReference type="CDD" id="cd00293">
    <property type="entry name" value="USP-like"/>
    <property type="match status" value="1"/>
</dbReference>
<dbReference type="OrthoDB" id="9788959at2"/>
<dbReference type="Gene3D" id="3.40.50.12370">
    <property type="match status" value="1"/>
</dbReference>
<dbReference type="PANTHER" id="PTHR46268">
    <property type="entry name" value="STRESS RESPONSE PROTEIN NHAX"/>
    <property type="match status" value="1"/>
</dbReference>
<keyword evidence="4" id="KW-1185">Reference proteome</keyword>
<feature type="domain" description="UspA" evidence="2">
    <location>
        <begin position="1"/>
        <end position="146"/>
    </location>
</feature>
<evidence type="ECO:0000313" key="3">
    <source>
        <dbReference type="EMBL" id="SMC57517.1"/>
    </source>
</evidence>
<evidence type="ECO:0000256" key="1">
    <source>
        <dbReference type="ARBA" id="ARBA00008791"/>
    </source>
</evidence>
<protein>
    <submittedName>
        <fullName evidence="3">Nucleotide-binding universal stress protein, UspA family</fullName>
    </submittedName>
</protein>
<dbReference type="STRING" id="504486.SAMN05660703_1926"/>